<dbReference type="GO" id="GO:0016811">
    <property type="term" value="F:hydrolase activity, acting on carbon-nitrogen (but not peptide) bonds, in linear amides"/>
    <property type="evidence" value="ECO:0007669"/>
    <property type="project" value="InterPro"/>
</dbReference>
<dbReference type="PROSITE" id="PS01227">
    <property type="entry name" value="UPF0012"/>
    <property type="match status" value="1"/>
</dbReference>
<evidence type="ECO:0000256" key="2">
    <source>
        <dbReference type="ARBA" id="ARBA00022801"/>
    </source>
</evidence>
<evidence type="ECO:0000313" key="4">
    <source>
        <dbReference type="EMBL" id="SCZ50668.1"/>
    </source>
</evidence>
<feature type="domain" description="CN hydrolase" evidence="3">
    <location>
        <begin position="2"/>
        <end position="251"/>
    </location>
</feature>
<accession>A0A1G5PMH5</accession>
<evidence type="ECO:0000313" key="5">
    <source>
        <dbReference type="Proteomes" id="UP000199648"/>
    </source>
</evidence>
<sequence>MTRVAAVQMASGPNIHANLFEAGRLIGRAAEAGARLVVLPENFALMGLTEWDKVEIREREGDGVIQNFLADQARRRGIWLVGGTVPLATDDDSKVRMASLLFDDAGEQRARYDKVHLFDVQLTESGEKYVESETIEPGSRVVVVDTPVGRLGMAVCYDLRFPELFRRMAGEGAEIIALPSAFTAVTGKAHWEVLVRARAIENLCYVVASAQGGYHANGRETHGDSMIVDPWGVVADRLPRGSGVVSAEIDRNRLSDIRRTFPVLSHCRISCDMTESG</sequence>
<organism evidence="4 5">
    <name type="scientific">Thiohalomonas denitrificans</name>
    <dbReference type="NCBI Taxonomy" id="415747"/>
    <lineage>
        <taxon>Bacteria</taxon>
        <taxon>Pseudomonadati</taxon>
        <taxon>Pseudomonadota</taxon>
        <taxon>Gammaproteobacteria</taxon>
        <taxon>Thiohalomonadales</taxon>
        <taxon>Thiohalomonadaceae</taxon>
        <taxon>Thiohalomonas</taxon>
    </lineage>
</organism>
<reference evidence="4 5" key="1">
    <citation type="submission" date="2016-10" db="EMBL/GenBank/DDBJ databases">
        <authorList>
            <person name="de Groot N.N."/>
        </authorList>
    </citation>
    <scope>NUCLEOTIDE SEQUENCE [LARGE SCALE GENOMIC DNA]</scope>
    <source>
        <strain evidence="4 5">HLD2</strain>
    </source>
</reference>
<proteinExistence type="inferred from homology"/>
<dbReference type="PROSITE" id="PS50263">
    <property type="entry name" value="CN_HYDROLASE"/>
    <property type="match status" value="1"/>
</dbReference>
<gene>
    <name evidence="4" type="ORF">SAMN03097708_00470</name>
</gene>
<dbReference type="PANTHER" id="PTHR23088:SF27">
    <property type="entry name" value="DEAMINATED GLUTATHIONE AMIDASE"/>
    <property type="match status" value="1"/>
</dbReference>
<dbReference type="AlphaFoldDB" id="A0A1G5PMH5"/>
<dbReference type="InterPro" id="IPR003010">
    <property type="entry name" value="C-N_Hydrolase"/>
</dbReference>
<evidence type="ECO:0000259" key="3">
    <source>
        <dbReference type="PROSITE" id="PS50263"/>
    </source>
</evidence>
<dbReference type="RefSeq" id="WP_092992175.1">
    <property type="nucleotide sequence ID" value="NZ_FMWD01000001.1"/>
</dbReference>
<evidence type="ECO:0000256" key="1">
    <source>
        <dbReference type="ARBA" id="ARBA00010613"/>
    </source>
</evidence>
<dbReference type="EMBL" id="FMWD01000001">
    <property type="protein sequence ID" value="SCZ50668.1"/>
    <property type="molecule type" value="Genomic_DNA"/>
</dbReference>
<dbReference type="STRING" id="415747.SAMN03097708_00470"/>
<dbReference type="InterPro" id="IPR045254">
    <property type="entry name" value="Nit1/2_C-N_Hydrolase"/>
</dbReference>
<comment type="similarity">
    <text evidence="1">Belongs to the carbon-nitrogen hydrolase superfamily. NIT1/NIT2 family.</text>
</comment>
<keyword evidence="2" id="KW-0378">Hydrolase</keyword>
<dbReference type="InterPro" id="IPR036526">
    <property type="entry name" value="C-N_Hydrolase_sf"/>
</dbReference>
<dbReference type="Gene3D" id="3.60.110.10">
    <property type="entry name" value="Carbon-nitrogen hydrolase"/>
    <property type="match status" value="1"/>
</dbReference>
<dbReference type="CDD" id="cd07572">
    <property type="entry name" value="nit"/>
    <property type="match status" value="1"/>
</dbReference>
<dbReference type="OrthoDB" id="9811121at2"/>
<name>A0A1G5PMH5_9GAMM</name>
<dbReference type="Proteomes" id="UP000199648">
    <property type="component" value="Unassembled WGS sequence"/>
</dbReference>
<dbReference type="PANTHER" id="PTHR23088">
    <property type="entry name" value="NITRILASE-RELATED"/>
    <property type="match status" value="1"/>
</dbReference>
<dbReference type="SUPFAM" id="SSF56317">
    <property type="entry name" value="Carbon-nitrogen hydrolase"/>
    <property type="match status" value="1"/>
</dbReference>
<keyword evidence="5" id="KW-1185">Reference proteome</keyword>
<dbReference type="InterPro" id="IPR001110">
    <property type="entry name" value="UPF0012_CS"/>
</dbReference>
<protein>
    <submittedName>
        <fullName evidence="4">Nitrilase</fullName>
    </submittedName>
</protein>
<dbReference type="Pfam" id="PF00795">
    <property type="entry name" value="CN_hydrolase"/>
    <property type="match status" value="1"/>
</dbReference>